<dbReference type="OrthoDB" id="72892at2759"/>
<dbReference type="GO" id="GO:0000463">
    <property type="term" value="P:maturation of LSU-rRNA from tricistronic rRNA transcript (SSU-rRNA, 5.8S rRNA, LSU-rRNA)"/>
    <property type="evidence" value="ECO:0007669"/>
    <property type="project" value="TreeGrafter"/>
</dbReference>
<dbReference type="Pfam" id="PF26140">
    <property type="entry name" value="HEAT_URB1"/>
    <property type="match status" value="1"/>
</dbReference>
<sequence>MAAQKRKRGAPQSHAATTTEPAAAPSPLQPEAGPSTTAAATTTTTTTTTTTATTTGDEPTSAAPSSSKRPQTSSAASRAPFFTGAAIHKALDTTSADSLRQALHQLRLQTNLTWSEQANPTSIPPTDARIKIVQEYCQLCQDHADVAAAQALESSGPSSQPSSAAAAAARSIFAAWDLAEKQSLGPLLPLPIFVLAHFLPLLSAHFPTQALGEAIIARLLSPNEPWFDLLQNYISNSTSSGAAAGHGKARDQSHVNNDVAVLASLVLLREMASFGRGRFASRVFDRFNWALKSLPRLLNRRRRRAIDHANAGDKADKKHDKGKSRARPPVADPSGDQHGVVSLQRPDIRTLYILFLLAFLSQTYSSSLKVQLLDLGRDHLPQVLKGLVADPPDVVHHVLVSLHEDLVCDVKVPRARKAGLLNEWACACIIKLYERDEERLLVDEDGARVRGSSVAELAHHFLLSISTHAGFGVCYPDRGWYPRLASASGGAGGAANDHDGVLAAADDELAKAGDEADEDDEAGVVARIGGSRSRKAFSRHIYNKALSGVLPRLSVTEDLLQQELALGILRACPELVGPYLETACGGLTLEPRTSSRWLCNAAYVGRVLSLELPSFRNARLQRIAEGTAKAKVASASASPTFLSSYSPQPPPLSTILSNILPSPLSRQLFTRGLHNPDRLVRHTTASILCRCLERLSRFRRTCDDAALQLDEADNGPWRTRARTVEIEARKRLPEISIVVQLMQDLTGSDPSGSTTATGASATKDGDVVAAASDGTSPDQEMGDADAAAATSPPSSASSNVLLIEVSLRLLWLYYLAVPSSALDSRFDVGKLLTNSFMAPLRRATLDEDGEPVKLNLQALCQVHALRIVALSTELSFDWSAKATVSGAGGSKGPARSYLGLLLSVYTTTPLDQVKASCEELFDRLVAPSTLFEHDQRELAAWLESLPRTDANTAVIAASASDDEDDDAAGAGEGEGSAILGPVESLSDDQTFVLGLLDECAQRCMKTPYRYIEAARQLLREAHDARGDEQRSDDLVASPLLMTMLEQFAIRARKGLFAQAGTVEALLSFFNRLLPNLVGAGRSLVALERVVDQIVEAVEANAASLTPASEYLCKTLRASIAALRVAPQGTSSAGMDVDGEDPFEDATSPADVRRLLRIAQRPLSQAAVSGLCRKALSFRALGHSGAPQILQELHATEENLAVALGDSFPSSKLGRLPLLHMPAAQQLEDEHEVDPFVDVDDIDPDELDAWTSPVQAKLAAAMAIERLASSSSVESTDPQLHQTASILRRVVASGVLDAADLERLVFAKSSLLACLSGSRADALPLIVEIADVVSQVLVPTSSMHRRLVAPIIEVVLAALGGTGPASQLQALLKLAPFADDDALLQATKLLLASLQAQSHGGDLADSVSLTLEALNVCTGLDTTGAAQSSLAGQADMLSGLIGRVGNKNERSASLILVLLDRAASAKTSWPADDHDDESRSSGVEQLFQLDALVGTDALLLKALEASGSNVDLVAALLSRIVVGDDANAAKAKVRSHAFTIRTSLRHLVDDGRGAQHWTEGVLARLGKLLCAALVDLRPAASKKQPVSLSADSVAVEMALCACLDTLVQAASHKGLATGLASVLDAVLELLTGLQPRDTFTPGLLALTQSVLSSDAGPADKRAAIVQASIDQGLLYLVRRFAEDDNDHIDLVGRIRTFTALVEDASTGRLADAIKVKGHLADPVIEAALGNRMLSSAPIQLVLSLCRTASALKTPQLSRYLSTITSHGDFQAIATGTAPLLAPVVGSEDGLQPADKTASAILDDDDSDEARARLEDEQHEHRLTIVQAIHAIVSRQPIELATLPLMTKLLAVYGGTVSLADRCLLDVFRLFEEECGSSFLSLARHWASPAAGMSADALSSQNKVLEALLSLDPAVAFATCTEYPRAIPLRRSARSGYAADVDRDEAAGHSDATTRYDPVFLFSLLAGSLAESKVNGFEWLQVLRTNVLGVVVCGLSSRCPDMRKGCLELLGKCYASVAEVGFAQRDYVLLALDLLRGCIPKDAYDDAQRGWEAPPSLPLTTTLFVAHTLRSIGHPSLFTFPLLQKFLLQRPTLDSTDVPLLYNMLYSSSETHRQERIWMLRFLRDVARAGGKPEWKVWKRRHVWELLTSLYDSVALGGLPHAAAASNKDGGDDDEIVKALIEDTLVWLARTPPVATELVVRRGVVAWISEKRTREAQLAVWLGILVELIDHADVAKWHRASSGTWQTTLLAIVDVALPPPTSPSSVRTAAGAASPAAEGAAAATHEAGDHRRLLERTAAALREKVARAAHAATLTSAADTAAATTIL</sequence>
<feature type="domain" description="URB1 N-terminal" evidence="2">
    <location>
        <begin position="171"/>
        <end position="600"/>
    </location>
</feature>
<evidence type="ECO:0000313" key="5">
    <source>
        <dbReference type="EMBL" id="EPQ29760.1"/>
    </source>
</evidence>
<reference evidence="5 6" key="1">
    <citation type="journal article" date="2013" name="Plant Cell">
        <title>The transition from a phytopathogenic smut ancestor to an anamorphic biocontrol agent deciphered by comparative whole-genome analysis.</title>
        <authorList>
            <person name="Lefebvre F."/>
            <person name="Joly D.L."/>
            <person name="Labbe C."/>
            <person name="Teichmann B."/>
            <person name="Linning R."/>
            <person name="Belzile F."/>
            <person name="Bakkeren G."/>
            <person name="Belanger R.R."/>
        </authorList>
    </citation>
    <scope>NUCLEOTIDE SEQUENCE [LARGE SCALE GENOMIC DNA]</scope>
    <source>
        <strain evidence="5 6">PF-1</strain>
    </source>
</reference>
<feature type="region of interest" description="Disordered" evidence="1">
    <location>
        <begin position="746"/>
        <end position="795"/>
    </location>
</feature>
<dbReference type="EMBL" id="KE361629">
    <property type="protein sequence ID" value="EPQ29760.1"/>
    <property type="molecule type" value="Genomic_DNA"/>
</dbReference>
<dbReference type="Pfam" id="PF11707">
    <property type="entry name" value="Npa1"/>
    <property type="match status" value="1"/>
</dbReference>
<feature type="compositionally biased region" description="Low complexity" evidence="1">
    <location>
        <begin position="746"/>
        <end position="762"/>
    </location>
</feature>
<feature type="region of interest" description="Disordered" evidence="1">
    <location>
        <begin position="306"/>
        <end position="339"/>
    </location>
</feature>
<feature type="compositionally biased region" description="Low complexity" evidence="1">
    <location>
        <begin position="784"/>
        <end position="795"/>
    </location>
</feature>
<feature type="compositionally biased region" description="Low complexity" evidence="1">
    <location>
        <begin position="15"/>
        <end position="26"/>
    </location>
</feature>
<dbReference type="PANTHER" id="PTHR13500">
    <property type="entry name" value="NUCLEOLAR PRERIBOSOMAL-ASSOCIATED PROTEIN 1"/>
    <property type="match status" value="1"/>
</dbReference>
<dbReference type="SUPFAM" id="SSF48371">
    <property type="entry name" value="ARM repeat"/>
    <property type="match status" value="1"/>
</dbReference>
<feature type="compositionally biased region" description="Polar residues" evidence="1">
    <location>
        <begin position="56"/>
        <end position="76"/>
    </location>
</feature>
<feature type="region of interest" description="Disordered" evidence="1">
    <location>
        <begin position="958"/>
        <end position="980"/>
    </location>
</feature>
<feature type="compositionally biased region" description="Basic and acidic residues" evidence="1">
    <location>
        <begin position="306"/>
        <end position="319"/>
    </location>
</feature>
<dbReference type="InterPro" id="IPR016024">
    <property type="entry name" value="ARM-type_fold"/>
</dbReference>
<dbReference type="Pfam" id="PF16201">
    <property type="entry name" value="NopRA1"/>
    <property type="match status" value="1"/>
</dbReference>
<dbReference type="GO" id="GO:0000466">
    <property type="term" value="P:maturation of 5.8S rRNA from tricistronic rRNA transcript (SSU-rRNA, 5.8S rRNA, LSU-rRNA)"/>
    <property type="evidence" value="ECO:0007669"/>
    <property type="project" value="TreeGrafter"/>
</dbReference>
<evidence type="ECO:0000259" key="4">
    <source>
        <dbReference type="Pfam" id="PF26140"/>
    </source>
</evidence>
<dbReference type="GeneID" id="19316553"/>
<dbReference type="Proteomes" id="UP000053664">
    <property type="component" value="Unassembled WGS sequence"/>
</dbReference>
<evidence type="ECO:0000259" key="2">
    <source>
        <dbReference type="Pfam" id="PF11707"/>
    </source>
</evidence>
<dbReference type="RefSeq" id="XP_007878141.1">
    <property type="nucleotide sequence ID" value="XM_007879950.1"/>
</dbReference>
<dbReference type="InterPro" id="IPR039844">
    <property type="entry name" value="URB1"/>
</dbReference>
<protein>
    <submittedName>
        <fullName evidence="5">Uncharacterized protein</fullName>
    </submittedName>
</protein>
<dbReference type="PANTHER" id="PTHR13500:SF0">
    <property type="entry name" value="NUCLEOLAR PRE-RIBOSOMAL-ASSOCIATED PROTEIN 1"/>
    <property type="match status" value="1"/>
</dbReference>
<feature type="compositionally biased region" description="Low complexity" evidence="1">
    <location>
        <begin position="36"/>
        <end position="55"/>
    </location>
</feature>
<dbReference type="GO" id="GO:0005730">
    <property type="term" value="C:nucleolus"/>
    <property type="evidence" value="ECO:0007669"/>
    <property type="project" value="TreeGrafter"/>
</dbReference>
<feature type="region of interest" description="Disordered" evidence="1">
    <location>
        <begin position="1"/>
        <end position="77"/>
    </location>
</feature>
<name>A0A061HCJ2_9BASI</name>
<gene>
    <name evidence="5" type="ORF">PFL1_02433</name>
</gene>
<dbReference type="eggNOG" id="KOG1791">
    <property type="taxonomic scope" value="Eukaryota"/>
</dbReference>
<evidence type="ECO:0000259" key="3">
    <source>
        <dbReference type="Pfam" id="PF16201"/>
    </source>
</evidence>
<dbReference type="InterPro" id="IPR032436">
    <property type="entry name" value="URB1_C"/>
</dbReference>
<proteinExistence type="predicted"/>
<evidence type="ECO:0000256" key="1">
    <source>
        <dbReference type="SAM" id="MobiDB-lite"/>
    </source>
</evidence>
<evidence type="ECO:0000313" key="6">
    <source>
        <dbReference type="Proteomes" id="UP000053664"/>
    </source>
</evidence>
<dbReference type="KEGG" id="pfp:PFL1_02433"/>
<organism evidence="5 6">
    <name type="scientific">Pseudozyma flocculosa PF-1</name>
    <dbReference type="NCBI Taxonomy" id="1277687"/>
    <lineage>
        <taxon>Eukaryota</taxon>
        <taxon>Fungi</taxon>
        <taxon>Dikarya</taxon>
        <taxon>Basidiomycota</taxon>
        <taxon>Ustilaginomycotina</taxon>
        <taxon>Ustilaginomycetes</taxon>
        <taxon>Ustilaginales</taxon>
        <taxon>Ustilaginaceae</taxon>
        <taxon>Pseudozyma</taxon>
    </lineage>
</organism>
<feature type="region of interest" description="Disordered" evidence="1">
    <location>
        <begin position="2261"/>
        <end position="2287"/>
    </location>
</feature>
<feature type="domain" description="URB1 C-terminal" evidence="3">
    <location>
        <begin position="1986"/>
        <end position="2205"/>
    </location>
</feature>
<feature type="domain" description="URB1 central HEAT repeat" evidence="4">
    <location>
        <begin position="987"/>
        <end position="1104"/>
    </location>
</feature>
<feature type="compositionally biased region" description="Low complexity" evidence="1">
    <location>
        <begin position="2267"/>
        <end position="2283"/>
    </location>
</feature>
<accession>A0A061HCJ2</accession>
<dbReference type="InterPro" id="IPR059018">
    <property type="entry name" value="HEAT_URB1"/>
</dbReference>
<dbReference type="HOGENOM" id="CLU_001591_0_0_1"/>
<dbReference type="InterPro" id="IPR021714">
    <property type="entry name" value="URB1_N"/>
</dbReference>